<dbReference type="PANTHER" id="PTHR43163:SF6">
    <property type="entry name" value="DIPEPTIDE TRANSPORT SYSTEM PERMEASE PROTEIN DPPB-RELATED"/>
    <property type="match status" value="1"/>
</dbReference>
<dbReference type="InterPro" id="IPR035906">
    <property type="entry name" value="MetI-like_sf"/>
</dbReference>
<feature type="transmembrane region" description="Helical" evidence="7">
    <location>
        <begin position="192"/>
        <end position="217"/>
    </location>
</feature>
<dbReference type="Pfam" id="PF00528">
    <property type="entry name" value="BPD_transp_1"/>
    <property type="match status" value="1"/>
</dbReference>
<keyword evidence="2 7" id="KW-0813">Transport</keyword>
<evidence type="ECO:0000313" key="10">
    <source>
        <dbReference type="EMBL" id="GBQ04018.1"/>
    </source>
</evidence>
<evidence type="ECO:0000256" key="7">
    <source>
        <dbReference type="RuleBase" id="RU363032"/>
    </source>
</evidence>
<evidence type="ECO:0000256" key="2">
    <source>
        <dbReference type="ARBA" id="ARBA00022448"/>
    </source>
</evidence>
<dbReference type="Gene3D" id="1.10.3720.10">
    <property type="entry name" value="MetI-like"/>
    <property type="match status" value="1"/>
</dbReference>
<dbReference type="InterPro" id="IPR000515">
    <property type="entry name" value="MetI-like"/>
</dbReference>
<keyword evidence="6 7" id="KW-0472">Membrane</keyword>
<dbReference type="PANTHER" id="PTHR43163">
    <property type="entry name" value="DIPEPTIDE TRANSPORT SYSTEM PERMEASE PROTEIN DPPB-RELATED"/>
    <property type="match status" value="1"/>
</dbReference>
<sequence length="368" mass="38648">MAEHLKSGQPESAPPPGVTPEAVTPEAVTPEAVTPEAVPTATAPPEAVSPRASRSGAARWGTARRVGLRLLLGAATVAVVVTATFALLYVVPGDPARGIAGPRATPELVERIREQLHLTAPLWEQYWEYAKGVFTGDLGESYQRGTPVATLIGDRLPSTLLLCAAALFVEILLGAALGTWEALRGRRLMPVLMTNIALLAIPAFALGYLFLLAFGYGLGIAPVSNGADAAHLVLPAIVLGLTGVPYYASVVRDGMAATLASPHVRTAVAKGLSRPAVLRRHVLRCTLSPVLTMAGMDVAIFVSNVVFVETIFGWPGIGRLQVTAFADQDRPVLMGTVVVAAVLVVLGNLLADTLRSVVDPRSRQELTT</sequence>
<comment type="subcellular location">
    <subcellularLocation>
        <location evidence="1 7">Cell membrane</location>
        <topology evidence="1 7">Multi-pass membrane protein</topology>
    </subcellularLocation>
</comment>
<feature type="compositionally biased region" description="Low complexity" evidence="8">
    <location>
        <begin position="19"/>
        <end position="48"/>
    </location>
</feature>
<reference evidence="10 11" key="1">
    <citation type="submission" date="2018-07" db="EMBL/GenBank/DDBJ databases">
        <title>Whole Genome Shotgun Sequence of Streptomyces spongiicola strain 531S.</title>
        <authorList>
            <person name="Dohra H."/>
            <person name="Kodani S."/>
        </authorList>
    </citation>
    <scope>NUCLEOTIDE SEQUENCE [LARGE SCALE GENOMIC DNA]</scope>
    <source>
        <strain evidence="10 11">531S</strain>
    </source>
</reference>
<keyword evidence="5 7" id="KW-1133">Transmembrane helix</keyword>
<evidence type="ECO:0000313" key="11">
    <source>
        <dbReference type="Proteomes" id="UP000265354"/>
    </source>
</evidence>
<dbReference type="Pfam" id="PF19300">
    <property type="entry name" value="BPD_transp_1_N"/>
    <property type="match status" value="1"/>
</dbReference>
<feature type="region of interest" description="Disordered" evidence="8">
    <location>
        <begin position="1"/>
        <end position="56"/>
    </location>
</feature>
<keyword evidence="4 7" id="KW-0812">Transmembrane</keyword>
<evidence type="ECO:0000259" key="9">
    <source>
        <dbReference type="PROSITE" id="PS50928"/>
    </source>
</evidence>
<comment type="caution">
    <text evidence="10">The sequence shown here is derived from an EMBL/GenBank/DDBJ whole genome shotgun (WGS) entry which is preliminary data.</text>
</comment>
<gene>
    <name evidence="10" type="ORF">SSP531S_55080</name>
</gene>
<name>A0A388T4Z6_9ACTN</name>
<organism evidence="10 11">
    <name type="scientific">Streptomyces spongiicola</name>
    <dbReference type="NCBI Taxonomy" id="1690221"/>
    <lineage>
        <taxon>Bacteria</taxon>
        <taxon>Bacillati</taxon>
        <taxon>Actinomycetota</taxon>
        <taxon>Actinomycetes</taxon>
        <taxon>Kitasatosporales</taxon>
        <taxon>Streptomycetaceae</taxon>
        <taxon>Streptomyces</taxon>
    </lineage>
</organism>
<dbReference type="GO" id="GO:0055085">
    <property type="term" value="P:transmembrane transport"/>
    <property type="evidence" value="ECO:0007669"/>
    <property type="project" value="InterPro"/>
</dbReference>
<protein>
    <submittedName>
        <fullName evidence="10">ABC transporter permease</fullName>
    </submittedName>
</protein>
<dbReference type="EMBL" id="BGZL01000026">
    <property type="protein sequence ID" value="GBQ04018.1"/>
    <property type="molecule type" value="Genomic_DNA"/>
</dbReference>
<feature type="domain" description="ABC transmembrane type-1" evidence="9">
    <location>
        <begin position="156"/>
        <end position="355"/>
    </location>
</feature>
<feature type="transmembrane region" description="Helical" evidence="7">
    <location>
        <begin position="290"/>
        <end position="312"/>
    </location>
</feature>
<dbReference type="SUPFAM" id="SSF161098">
    <property type="entry name" value="MetI-like"/>
    <property type="match status" value="1"/>
</dbReference>
<dbReference type="CDD" id="cd06261">
    <property type="entry name" value="TM_PBP2"/>
    <property type="match status" value="1"/>
</dbReference>
<keyword evidence="3" id="KW-1003">Cell membrane</keyword>
<comment type="similarity">
    <text evidence="7">Belongs to the binding-protein-dependent transport system permease family.</text>
</comment>
<proteinExistence type="inferred from homology"/>
<feature type="transmembrane region" description="Helical" evidence="7">
    <location>
        <begin position="159"/>
        <end position="180"/>
    </location>
</feature>
<feature type="transmembrane region" description="Helical" evidence="7">
    <location>
        <begin position="70"/>
        <end position="91"/>
    </location>
</feature>
<evidence type="ECO:0000256" key="8">
    <source>
        <dbReference type="SAM" id="MobiDB-lite"/>
    </source>
</evidence>
<dbReference type="Proteomes" id="UP000265354">
    <property type="component" value="Unassembled WGS sequence"/>
</dbReference>
<evidence type="ECO:0000256" key="5">
    <source>
        <dbReference type="ARBA" id="ARBA00022989"/>
    </source>
</evidence>
<dbReference type="AlphaFoldDB" id="A0A388T4Z6"/>
<dbReference type="RefSeq" id="WP_245991535.1">
    <property type="nucleotide sequence ID" value="NZ_BGZL01000026.1"/>
</dbReference>
<evidence type="ECO:0000256" key="4">
    <source>
        <dbReference type="ARBA" id="ARBA00022692"/>
    </source>
</evidence>
<dbReference type="InterPro" id="IPR045621">
    <property type="entry name" value="BPD_transp_1_N"/>
</dbReference>
<feature type="transmembrane region" description="Helical" evidence="7">
    <location>
        <begin position="229"/>
        <end position="248"/>
    </location>
</feature>
<evidence type="ECO:0000256" key="6">
    <source>
        <dbReference type="ARBA" id="ARBA00023136"/>
    </source>
</evidence>
<dbReference type="GO" id="GO:0005886">
    <property type="term" value="C:plasma membrane"/>
    <property type="evidence" value="ECO:0007669"/>
    <property type="project" value="UniProtKB-SubCell"/>
</dbReference>
<dbReference type="PROSITE" id="PS50928">
    <property type="entry name" value="ABC_TM1"/>
    <property type="match status" value="1"/>
</dbReference>
<accession>A0A388T4Z6</accession>
<evidence type="ECO:0000256" key="1">
    <source>
        <dbReference type="ARBA" id="ARBA00004651"/>
    </source>
</evidence>
<feature type="transmembrane region" description="Helical" evidence="7">
    <location>
        <begin position="332"/>
        <end position="351"/>
    </location>
</feature>
<evidence type="ECO:0000256" key="3">
    <source>
        <dbReference type="ARBA" id="ARBA00022475"/>
    </source>
</evidence>